<comment type="caution">
    <text evidence="1">The sequence shown here is derived from an EMBL/GenBank/DDBJ whole genome shotgun (WGS) entry which is preliminary data.</text>
</comment>
<gene>
    <name evidence="1" type="ORF">A3C72_00185</name>
</gene>
<sequence length="121" mass="13693">MLTTTPKKRIVSKMIRLEGGEWARAYFLVAEFEGKIFWKLLKIEKSDSGFRIPSRAITLQTGRLDSRNGKGQTLLLPGVSDPKTSYDLGFNRNDYCSPYFSNIDSFFNSQMTRAPSSVLSV</sequence>
<proteinExistence type="predicted"/>
<accession>A0A1G2MF18</accession>
<evidence type="ECO:0000313" key="2">
    <source>
        <dbReference type="Proteomes" id="UP000177130"/>
    </source>
</evidence>
<dbReference type="AlphaFoldDB" id="A0A1G2MF18"/>
<name>A0A1G2MF18_9BACT</name>
<dbReference type="Proteomes" id="UP000177130">
    <property type="component" value="Unassembled WGS sequence"/>
</dbReference>
<reference evidence="1 2" key="1">
    <citation type="journal article" date="2016" name="Nat. Commun.">
        <title>Thousands of microbial genomes shed light on interconnected biogeochemical processes in an aquifer system.</title>
        <authorList>
            <person name="Anantharaman K."/>
            <person name="Brown C.T."/>
            <person name="Hug L.A."/>
            <person name="Sharon I."/>
            <person name="Castelle C.J."/>
            <person name="Probst A.J."/>
            <person name="Thomas B.C."/>
            <person name="Singh A."/>
            <person name="Wilkins M.J."/>
            <person name="Karaoz U."/>
            <person name="Brodie E.L."/>
            <person name="Williams K.H."/>
            <person name="Hubbard S.S."/>
            <person name="Banfield J.F."/>
        </authorList>
    </citation>
    <scope>NUCLEOTIDE SEQUENCE [LARGE SCALE GENOMIC DNA]</scope>
</reference>
<protein>
    <submittedName>
        <fullName evidence="1">Uncharacterized protein</fullName>
    </submittedName>
</protein>
<organism evidence="1 2">
    <name type="scientific">Candidatus Taylorbacteria bacterium RIFCSPHIGHO2_02_FULL_43_32b</name>
    <dbReference type="NCBI Taxonomy" id="1802306"/>
    <lineage>
        <taxon>Bacteria</taxon>
        <taxon>Candidatus Tayloriibacteriota</taxon>
    </lineage>
</organism>
<dbReference type="EMBL" id="MHRK01000052">
    <property type="protein sequence ID" value="OHA22500.1"/>
    <property type="molecule type" value="Genomic_DNA"/>
</dbReference>
<evidence type="ECO:0000313" key="1">
    <source>
        <dbReference type="EMBL" id="OHA22500.1"/>
    </source>
</evidence>